<gene>
    <name evidence="2" type="ORF">PXEA_LOCUS24450</name>
</gene>
<organism evidence="2 3">
    <name type="scientific">Protopolystoma xenopodis</name>
    <dbReference type="NCBI Taxonomy" id="117903"/>
    <lineage>
        <taxon>Eukaryota</taxon>
        <taxon>Metazoa</taxon>
        <taxon>Spiralia</taxon>
        <taxon>Lophotrochozoa</taxon>
        <taxon>Platyhelminthes</taxon>
        <taxon>Monogenea</taxon>
        <taxon>Polyopisthocotylea</taxon>
        <taxon>Polystomatidea</taxon>
        <taxon>Polystomatidae</taxon>
        <taxon>Protopolystoma</taxon>
    </lineage>
</organism>
<feature type="region of interest" description="Disordered" evidence="1">
    <location>
        <begin position="75"/>
        <end position="101"/>
    </location>
</feature>
<proteinExistence type="predicted"/>
<comment type="caution">
    <text evidence="2">The sequence shown here is derived from an EMBL/GenBank/DDBJ whole genome shotgun (WGS) entry which is preliminary data.</text>
</comment>
<sequence length="114" mass="12341">MSLKRTSLICQCSSNHPILNDGPTILPSLDASVDDSASAISHGASEDAHVPQIHLHSSKDSFVYPTKPPLLPSNACPPSIPLFNTPSDLPPSPSSGTRSDRWQIFGRLFRRQQP</sequence>
<dbReference type="AlphaFoldDB" id="A0A3S5AJK5"/>
<evidence type="ECO:0000256" key="1">
    <source>
        <dbReference type="SAM" id="MobiDB-lite"/>
    </source>
</evidence>
<accession>A0A3S5AJK5</accession>
<evidence type="ECO:0000313" key="3">
    <source>
        <dbReference type="Proteomes" id="UP000784294"/>
    </source>
</evidence>
<reference evidence="2" key="1">
    <citation type="submission" date="2018-11" db="EMBL/GenBank/DDBJ databases">
        <authorList>
            <consortium name="Pathogen Informatics"/>
        </authorList>
    </citation>
    <scope>NUCLEOTIDE SEQUENCE</scope>
</reference>
<dbReference type="Proteomes" id="UP000784294">
    <property type="component" value="Unassembled WGS sequence"/>
</dbReference>
<protein>
    <submittedName>
        <fullName evidence="2">Uncharacterized protein</fullName>
    </submittedName>
</protein>
<keyword evidence="3" id="KW-1185">Reference proteome</keyword>
<dbReference type="EMBL" id="CAAALY010117720">
    <property type="protein sequence ID" value="VEL31010.1"/>
    <property type="molecule type" value="Genomic_DNA"/>
</dbReference>
<name>A0A3S5AJK5_9PLAT</name>
<evidence type="ECO:0000313" key="2">
    <source>
        <dbReference type="EMBL" id="VEL31010.1"/>
    </source>
</evidence>